<comment type="similarity">
    <text evidence="1">Belongs to the AHA1 family.</text>
</comment>
<proteinExistence type="inferred from homology"/>
<dbReference type="Gene3D" id="3.30.530.20">
    <property type="match status" value="1"/>
</dbReference>
<evidence type="ECO:0000313" key="3">
    <source>
        <dbReference type="EMBL" id="SJN33777.1"/>
    </source>
</evidence>
<dbReference type="Proteomes" id="UP000196778">
    <property type="component" value="Unassembled WGS sequence"/>
</dbReference>
<gene>
    <name evidence="3" type="ORF">FM119_08585</name>
</gene>
<protein>
    <submittedName>
        <fullName evidence="3">Aha1 domain protein</fullName>
    </submittedName>
</protein>
<accession>A0A1R4JP49</accession>
<dbReference type="CDD" id="cd08899">
    <property type="entry name" value="SRPBCC_CalC_Aha1-like_6"/>
    <property type="match status" value="1"/>
</dbReference>
<organism evidence="3 4">
    <name type="scientific">Mycetocola reblochoni REB411</name>
    <dbReference type="NCBI Taxonomy" id="1255698"/>
    <lineage>
        <taxon>Bacteria</taxon>
        <taxon>Bacillati</taxon>
        <taxon>Actinomycetota</taxon>
        <taxon>Actinomycetes</taxon>
        <taxon>Micrococcales</taxon>
        <taxon>Microbacteriaceae</taxon>
        <taxon>Mycetocola</taxon>
    </lineage>
</organism>
<dbReference type="SUPFAM" id="SSF55961">
    <property type="entry name" value="Bet v1-like"/>
    <property type="match status" value="1"/>
</dbReference>
<dbReference type="InterPro" id="IPR013538">
    <property type="entry name" value="ASHA1/2-like_C"/>
</dbReference>
<keyword evidence="4" id="KW-1185">Reference proteome</keyword>
<reference evidence="4" key="1">
    <citation type="submission" date="2017-02" db="EMBL/GenBank/DDBJ databases">
        <authorList>
            <person name="Dridi B."/>
        </authorList>
    </citation>
    <scope>NUCLEOTIDE SEQUENCE [LARGE SCALE GENOMIC DNA]</scope>
    <source>
        <strain evidence="4">EB411</strain>
    </source>
</reference>
<sequence length="170" mass="18668">MEHQMGTIARSGGQSTITHTRVIKTTPEDLWDAITNPERAARWLGALSVDLVKGGHYELVFDASDPDSRVEGIVLSCTPPRQLVATWSAPEESASRVSVTLSPCDDGTLLELVHAGLQPPASDTGHAAGWHIHLDQLMAGVERNQWQDLWGSFDQVHDAYVLRYTSLQDQ</sequence>
<evidence type="ECO:0000259" key="2">
    <source>
        <dbReference type="Pfam" id="PF08327"/>
    </source>
</evidence>
<dbReference type="Pfam" id="PF08327">
    <property type="entry name" value="AHSA1"/>
    <property type="match status" value="1"/>
</dbReference>
<name>A0A1R4JP49_9MICO</name>
<evidence type="ECO:0000313" key="4">
    <source>
        <dbReference type="Proteomes" id="UP000196778"/>
    </source>
</evidence>
<feature type="domain" description="Activator of Hsp90 ATPase homologue 1/2-like C-terminal" evidence="2">
    <location>
        <begin position="24"/>
        <end position="139"/>
    </location>
</feature>
<dbReference type="OrthoDB" id="8117292at2"/>
<dbReference type="RefSeq" id="WP_087011849.1">
    <property type="nucleotide sequence ID" value="NZ_FUKR01000049.1"/>
</dbReference>
<dbReference type="EMBL" id="FUKR01000049">
    <property type="protein sequence ID" value="SJN33777.1"/>
    <property type="molecule type" value="Genomic_DNA"/>
</dbReference>
<dbReference type="AlphaFoldDB" id="A0A1R4JP49"/>
<dbReference type="InterPro" id="IPR023393">
    <property type="entry name" value="START-like_dom_sf"/>
</dbReference>
<evidence type="ECO:0000256" key="1">
    <source>
        <dbReference type="ARBA" id="ARBA00006817"/>
    </source>
</evidence>